<evidence type="ECO:0000313" key="1">
    <source>
        <dbReference type="EMBL" id="QQV91542.1"/>
    </source>
</evidence>
<name>A0A8E5EC47_9CAUD</name>
<evidence type="ECO:0000313" key="2">
    <source>
        <dbReference type="Proteomes" id="UP000693777"/>
    </source>
</evidence>
<keyword evidence="2" id="KW-1185">Reference proteome</keyword>
<accession>A0A8E5EC47</accession>
<organism evidence="1 2">
    <name type="scientific">Winogradskyella phage Peternella_1</name>
    <dbReference type="NCBI Taxonomy" id="2745699"/>
    <lineage>
        <taxon>Viruses</taxon>
        <taxon>Duplodnaviria</taxon>
        <taxon>Heunggongvirae</taxon>
        <taxon>Uroviricota</taxon>
        <taxon>Caudoviricetes</taxon>
        <taxon>Winoviridae</taxon>
        <taxon>Peternellavirus</taxon>
        <taxon>Peternellavirus peternella</taxon>
    </lineage>
</organism>
<reference evidence="1" key="1">
    <citation type="submission" date="2020-07" db="EMBL/GenBank/DDBJ databases">
        <title>Highly diverse flavobacterial phages as mortality factor during North Sea spring blooms.</title>
        <authorList>
            <person name="Bartlau N."/>
            <person name="Wichels A."/>
            <person name="Krohne G."/>
            <person name="Adriaenssens E.M."/>
            <person name="Heins A."/>
            <person name="Fuchs B.M."/>
            <person name="Amann R."/>
            <person name="Moraru C."/>
        </authorList>
    </citation>
    <scope>NUCLEOTIDE SEQUENCE</scope>
</reference>
<proteinExistence type="predicted"/>
<dbReference type="Proteomes" id="UP000693777">
    <property type="component" value="Segment"/>
</dbReference>
<dbReference type="EMBL" id="MT732475">
    <property type="protein sequence ID" value="QQV91542.1"/>
    <property type="molecule type" value="Genomic_DNA"/>
</dbReference>
<gene>
    <name evidence="1" type="ORF">Peternella1_6</name>
</gene>
<protein>
    <submittedName>
        <fullName evidence="1">Uncharacterized protein</fullName>
    </submittedName>
</protein>
<sequence length="115" mass="13914">MKNPLTELLQCSSHQLEMIMFAHFMFWCELNCKDDNELQLLIANTMLFNWWHKEYKKLQKNFLEIAEPFNSVASKREMERLYKAETIKIRDLYPKSILRVVKREKTNIIGNPQYN</sequence>